<dbReference type="AlphaFoldDB" id="A0AAV3T2C7"/>
<dbReference type="PANTHER" id="PTHR35561:SF1">
    <property type="entry name" value="RNA 2',3'-CYCLIC PHOSPHODIESTERASE"/>
    <property type="match status" value="1"/>
</dbReference>
<feature type="short sequence motif" description="HXTX 1" evidence="2">
    <location>
        <begin position="66"/>
        <end position="69"/>
    </location>
</feature>
<proteinExistence type="inferred from homology"/>
<evidence type="ECO:0000256" key="2">
    <source>
        <dbReference type="HAMAP-Rule" id="MF_01940"/>
    </source>
</evidence>
<reference evidence="3 4" key="1">
    <citation type="journal article" date="2019" name="Int. J. Syst. Evol. Microbiol.">
        <title>The Global Catalogue of Microorganisms (GCM) 10K type strain sequencing project: providing services to taxonomists for standard genome sequencing and annotation.</title>
        <authorList>
            <consortium name="The Broad Institute Genomics Platform"/>
            <consortium name="The Broad Institute Genome Sequencing Center for Infectious Disease"/>
            <person name="Wu L."/>
            <person name="Ma J."/>
        </authorList>
    </citation>
    <scope>NUCLEOTIDE SEQUENCE [LARGE SCALE GENOMIC DNA]</scope>
    <source>
        <strain evidence="3 4">JCM 16327</strain>
    </source>
</reference>
<comment type="similarity">
    <text evidence="2">Belongs to the 2H phosphoesterase superfamily. ThpR family.</text>
</comment>
<gene>
    <name evidence="3" type="primary">thpR</name>
    <name evidence="3" type="ORF">GCM10009019_11240</name>
</gene>
<dbReference type="PANTHER" id="PTHR35561">
    <property type="entry name" value="RNA 2',3'-CYCLIC PHOSPHODIESTERASE"/>
    <property type="match status" value="1"/>
</dbReference>
<dbReference type="Gene3D" id="3.90.1140.10">
    <property type="entry name" value="Cyclic phosphodiesterase"/>
    <property type="match status" value="1"/>
</dbReference>
<dbReference type="InterPro" id="IPR009097">
    <property type="entry name" value="Cyclic_Pdiesterase"/>
</dbReference>
<keyword evidence="1 2" id="KW-0378">Hydrolase</keyword>
<evidence type="ECO:0000313" key="4">
    <source>
        <dbReference type="Proteomes" id="UP001500194"/>
    </source>
</evidence>
<comment type="catalytic activity">
    <reaction evidence="2">
        <text>a 3'-end 2',3'-cyclophospho-ribonucleotide-RNA + H2O = a 3'-end 2'-phospho-ribonucleotide-RNA + H(+)</text>
        <dbReference type="Rhea" id="RHEA:11828"/>
        <dbReference type="Rhea" id="RHEA-COMP:10464"/>
        <dbReference type="Rhea" id="RHEA-COMP:17353"/>
        <dbReference type="ChEBI" id="CHEBI:15377"/>
        <dbReference type="ChEBI" id="CHEBI:15378"/>
        <dbReference type="ChEBI" id="CHEBI:83064"/>
        <dbReference type="ChEBI" id="CHEBI:173113"/>
        <dbReference type="EC" id="3.1.4.58"/>
    </reaction>
</comment>
<protein>
    <recommendedName>
        <fullName evidence="2">RNA 2',3'-cyclic phosphodiesterase</fullName>
        <shortName evidence="2">RNA 2',3'-CPDase</shortName>
        <ecNumber evidence="2">3.1.4.58</ecNumber>
    </recommendedName>
</protein>
<dbReference type="NCBIfam" id="TIGR02258">
    <property type="entry name" value="2_5_ligase"/>
    <property type="match status" value="1"/>
</dbReference>
<comment type="caution">
    <text evidence="3">The sequence shown here is derived from an EMBL/GenBank/DDBJ whole genome shotgun (WGS) entry which is preliminary data.</text>
</comment>
<comment type="function">
    <text evidence="2">Hydrolyzes RNA 2',3'-cyclic phosphodiester to an RNA 2'-phosphomonoester.</text>
</comment>
<dbReference type="InterPro" id="IPR004175">
    <property type="entry name" value="RNA_CPDase"/>
</dbReference>
<organism evidence="3 4">
    <name type="scientific">Salarchaeum japonicum</name>
    <dbReference type="NCBI Taxonomy" id="555573"/>
    <lineage>
        <taxon>Archaea</taxon>
        <taxon>Methanobacteriati</taxon>
        <taxon>Methanobacteriota</taxon>
        <taxon>Stenosarchaea group</taxon>
        <taxon>Halobacteria</taxon>
        <taxon>Halobacteriales</taxon>
        <taxon>Halobacteriaceae</taxon>
    </lineage>
</organism>
<feature type="active site" description="Proton donor" evidence="2">
    <location>
        <position position="66"/>
    </location>
</feature>
<dbReference type="Pfam" id="PF13563">
    <property type="entry name" value="2_5_RNA_ligase2"/>
    <property type="match status" value="1"/>
</dbReference>
<dbReference type="SUPFAM" id="SSF55144">
    <property type="entry name" value="LigT-like"/>
    <property type="match status" value="1"/>
</dbReference>
<accession>A0AAV3T2C7</accession>
<evidence type="ECO:0000256" key="1">
    <source>
        <dbReference type="ARBA" id="ARBA00022801"/>
    </source>
</evidence>
<dbReference type="EC" id="3.1.4.58" evidence="2"/>
<dbReference type="HAMAP" id="MF_01940">
    <property type="entry name" value="RNA_CPDase"/>
    <property type="match status" value="1"/>
</dbReference>
<dbReference type="GO" id="GO:0008664">
    <property type="term" value="F:RNA 2',3'-cyclic 3'-phosphodiesterase activity"/>
    <property type="evidence" value="ECO:0007669"/>
    <property type="project" value="UniProtKB-EC"/>
</dbReference>
<dbReference type="GO" id="GO:0004113">
    <property type="term" value="F:2',3'-cyclic-nucleotide 3'-phosphodiesterase activity"/>
    <property type="evidence" value="ECO:0007669"/>
    <property type="project" value="InterPro"/>
</dbReference>
<sequence>MAFVLSVSHTREYGRDGVKGYADRLPAMRLFVSVDLPESLHDAVAAVQGEFADADGLSFTDPAQSHVTVKFLGDVPDGEAGAVADALETAVADAGVEPFDATYGGLGVFPNLDYISVLWLGVEAGTEPFVRLHEAVEQEFVAFGFDPDDHEFTPHVTLARMQHAGGKDRVQELVREWSPTVGTARVSEVRLTKSTLTHEGAEYETVASVSL</sequence>
<dbReference type="Proteomes" id="UP001500194">
    <property type="component" value="Unassembled WGS sequence"/>
</dbReference>
<dbReference type="EMBL" id="BAAADU010000002">
    <property type="protein sequence ID" value="GAA0650190.1"/>
    <property type="molecule type" value="Genomic_DNA"/>
</dbReference>
<evidence type="ECO:0000313" key="3">
    <source>
        <dbReference type="EMBL" id="GAA0650190.1"/>
    </source>
</evidence>
<feature type="short sequence motif" description="HXTX 2" evidence="2">
    <location>
        <begin position="155"/>
        <end position="158"/>
    </location>
</feature>
<feature type="active site" description="Proton acceptor" evidence="2">
    <location>
        <position position="155"/>
    </location>
</feature>
<name>A0AAV3T2C7_9EURY</name>
<keyword evidence="4" id="KW-1185">Reference proteome</keyword>